<dbReference type="RefSeq" id="WP_169210198.1">
    <property type="nucleotide sequence ID" value="NZ_JAATNW010000003.1"/>
</dbReference>
<keyword evidence="2" id="KW-1185">Reference proteome</keyword>
<dbReference type="Proteomes" id="UP000709336">
    <property type="component" value="Unassembled WGS sequence"/>
</dbReference>
<name>A0ABX1R149_9ALTE</name>
<proteinExistence type="predicted"/>
<organism evidence="1 2">
    <name type="scientific">Alteromonas ponticola</name>
    <dbReference type="NCBI Taxonomy" id="2720613"/>
    <lineage>
        <taxon>Bacteria</taxon>
        <taxon>Pseudomonadati</taxon>
        <taxon>Pseudomonadota</taxon>
        <taxon>Gammaproteobacteria</taxon>
        <taxon>Alteromonadales</taxon>
        <taxon>Alteromonadaceae</taxon>
        <taxon>Alteromonas/Salinimonas group</taxon>
        <taxon>Alteromonas</taxon>
    </lineage>
</organism>
<evidence type="ECO:0000313" key="1">
    <source>
        <dbReference type="EMBL" id="NMH59636.1"/>
    </source>
</evidence>
<gene>
    <name evidence="1" type="ORF">HCJ96_06380</name>
</gene>
<protein>
    <submittedName>
        <fullName evidence="1">Uncharacterized protein</fullName>
    </submittedName>
</protein>
<comment type="caution">
    <text evidence="1">The sequence shown here is derived from an EMBL/GenBank/DDBJ whole genome shotgun (WGS) entry which is preliminary data.</text>
</comment>
<accession>A0ABX1R149</accession>
<sequence>MTISSYPYAAGNLLEKPQNYSYSGYFAHSFVHAWRNHRLSQLALLPEAKQIAQSNGNSLTTTDTLSLLNAICEFVKHTDNFIEGPHREWLARLLKKFEVTKRVYSGYDLFAPHRPVQNSLYTDLDLYIKLAECFILTFNKYGKLQYLNAFLKLQDTILSQSQKLTEIQQSNLAWLIENELAVLEELMKSKDLI</sequence>
<evidence type="ECO:0000313" key="2">
    <source>
        <dbReference type="Proteomes" id="UP000709336"/>
    </source>
</evidence>
<dbReference type="EMBL" id="JAATNW010000003">
    <property type="protein sequence ID" value="NMH59636.1"/>
    <property type="molecule type" value="Genomic_DNA"/>
</dbReference>
<reference evidence="1 2" key="1">
    <citation type="submission" date="2020-03" db="EMBL/GenBank/DDBJ databases">
        <title>Alteromonas ponticola sp. nov., isolated from seawater.</title>
        <authorList>
            <person name="Yoon J.-H."/>
            <person name="Kim Y.-O."/>
        </authorList>
    </citation>
    <scope>NUCLEOTIDE SEQUENCE [LARGE SCALE GENOMIC DNA]</scope>
    <source>
        <strain evidence="1 2">MYP5</strain>
    </source>
</reference>